<evidence type="ECO:0000256" key="1">
    <source>
        <dbReference type="SAM" id="MobiDB-lite"/>
    </source>
</evidence>
<dbReference type="RefSeq" id="XP_022095480.1">
    <property type="nucleotide sequence ID" value="XM_022239788.1"/>
</dbReference>
<evidence type="ECO:0000313" key="4">
    <source>
        <dbReference type="RefSeq" id="XP_022095480.1"/>
    </source>
</evidence>
<dbReference type="GO" id="GO:0015629">
    <property type="term" value="C:actin cytoskeleton"/>
    <property type="evidence" value="ECO:0007669"/>
    <property type="project" value="TreeGrafter"/>
</dbReference>
<reference evidence="4" key="1">
    <citation type="submission" date="2025-08" db="UniProtKB">
        <authorList>
            <consortium name="RefSeq"/>
        </authorList>
    </citation>
    <scope>IDENTIFICATION</scope>
</reference>
<keyword evidence="3" id="KW-1185">Reference proteome</keyword>
<dbReference type="SUPFAM" id="SSF50729">
    <property type="entry name" value="PH domain-like"/>
    <property type="match status" value="1"/>
</dbReference>
<gene>
    <name evidence="4" type="primary">LOC110981831</name>
</gene>
<feature type="domain" description="PH" evidence="2">
    <location>
        <begin position="55"/>
        <end position="161"/>
    </location>
</feature>
<dbReference type="GO" id="GO:0051015">
    <property type="term" value="F:actin filament binding"/>
    <property type="evidence" value="ECO:0007669"/>
    <property type="project" value="TreeGrafter"/>
</dbReference>
<dbReference type="PROSITE" id="PS50003">
    <property type="entry name" value="PH_DOMAIN"/>
    <property type="match status" value="1"/>
</dbReference>
<dbReference type="Gene3D" id="2.30.29.30">
    <property type="entry name" value="Pleckstrin-homology domain (PH domain)/Phosphotyrosine-binding domain (PTB)"/>
    <property type="match status" value="1"/>
</dbReference>
<feature type="compositionally biased region" description="Basic and acidic residues" evidence="1">
    <location>
        <begin position="219"/>
        <end position="238"/>
    </location>
</feature>
<protein>
    <submittedName>
        <fullName evidence="4">Myosin phosphatase Rho-interacting protein-like</fullName>
    </submittedName>
</protein>
<dbReference type="GeneID" id="110981831"/>
<evidence type="ECO:0000259" key="2">
    <source>
        <dbReference type="PROSITE" id="PS50003"/>
    </source>
</evidence>
<dbReference type="OrthoDB" id="9942268at2759"/>
<dbReference type="PANTHER" id="PTHR17271:SF1">
    <property type="entry name" value="PROTEIN OUTSPREAD"/>
    <property type="match status" value="1"/>
</dbReference>
<evidence type="ECO:0000313" key="3">
    <source>
        <dbReference type="Proteomes" id="UP000694845"/>
    </source>
</evidence>
<dbReference type="OMA" id="TQTGQKF"/>
<feature type="compositionally biased region" description="Polar residues" evidence="1">
    <location>
        <begin position="307"/>
        <end position="318"/>
    </location>
</feature>
<dbReference type="AlphaFoldDB" id="A0A8B7YSN8"/>
<feature type="compositionally biased region" description="Polar residues" evidence="1">
    <location>
        <begin position="252"/>
        <end position="268"/>
    </location>
</feature>
<feature type="region of interest" description="Disordered" evidence="1">
    <location>
        <begin position="164"/>
        <end position="335"/>
    </location>
</feature>
<proteinExistence type="predicted"/>
<dbReference type="KEGG" id="aplc:110981831"/>
<name>A0A8B7YSN8_ACAPL</name>
<dbReference type="Pfam" id="PF00169">
    <property type="entry name" value="PH"/>
    <property type="match status" value="1"/>
</dbReference>
<sequence>MMGFPRRGEDNLTRATSMCKNFQPNMFNKTKCQNCFRTREAHDLDGGDGSNKPKKVLLCGYLFIAPGLDPENPISRTRKWQRRCFILYENGELAYALDDGINTVPQGVINMYQCSTIFNADTQTGQKFSLGIQTTTATTFIRAETREEKDSWLETLSEYPEINKENERLKQRQQKLAAQHAAREEKYAKLNAKPDTPPTGSPKTETPPKSTIDQSWPKASEESVLKELDQSKCNDPLKRSQSSVESRPRYSDPTNSSSLYSRTISVQAPSALDQPDHSSQLLTSKRKNEIPSSLSAKSIRSDEDVRSASQARTPQDTETPADLQGTRMSSRLRSRIRASDTGISELSKMGAAQALGIQRSRSDVVINRSAYTPSPPEQQQCQLGCAWAGEPRGPAAAELAAT</sequence>
<dbReference type="Proteomes" id="UP000694845">
    <property type="component" value="Unplaced"/>
</dbReference>
<dbReference type="InterPro" id="IPR001849">
    <property type="entry name" value="PH_domain"/>
</dbReference>
<dbReference type="PANTHER" id="PTHR17271">
    <property type="entry name" value="PLECKSTRIN HOMOLOGY PH DOMAIN-CONTAINING PROTEIN"/>
    <property type="match status" value="1"/>
</dbReference>
<dbReference type="InterPro" id="IPR011993">
    <property type="entry name" value="PH-like_dom_sf"/>
</dbReference>
<accession>A0A8B7YSN8</accession>
<dbReference type="SMART" id="SM00233">
    <property type="entry name" value="PH"/>
    <property type="match status" value="1"/>
</dbReference>
<dbReference type="InterPro" id="IPR052223">
    <property type="entry name" value="Actin_Cytoskeleton_Reg"/>
</dbReference>
<organism evidence="3 4">
    <name type="scientific">Acanthaster planci</name>
    <name type="common">Crown-of-thorns starfish</name>
    <dbReference type="NCBI Taxonomy" id="133434"/>
    <lineage>
        <taxon>Eukaryota</taxon>
        <taxon>Metazoa</taxon>
        <taxon>Echinodermata</taxon>
        <taxon>Eleutherozoa</taxon>
        <taxon>Asterozoa</taxon>
        <taxon>Asteroidea</taxon>
        <taxon>Valvatacea</taxon>
        <taxon>Valvatida</taxon>
        <taxon>Acanthasteridae</taxon>
        <taxon>Acanthaster</taxon>
    </lineage>
</organism>
<feature type="compositionally biased region" description="Polar residues" evidence="1">
    <location>
        <begin position="201"/>
        <end position="214"/>
    </location>
</feature>